<proteinExistence type="inferred from homology"/>
<dbReference type="EMBL" id="RWGY01000327">
    <property type="protein sequence ID" value="TVU02430.1"/>
    <property type="molecule type" value="Genomic_DNA"/>
</dbReference>
<keyword evidence="7" id="KW-0560">Oxidoreductase</keyword>
<keyword evidence="6 7" id="KW-0349">Heme</keyword>
<dbReference type="InterPro" id="IPR036396">
    <property type="entry name" value="Cyt_P450_sf"/>
</dbReference>
<evidence type="ECO:0000313" key="8">
    <source>
        <dbReference type="EMBL" id="TVU02430.1"/>
    </source>
</evidence>
<feature type="binding site" description="axial binding residue" evidence="6">
    <location>
        <position position="396"/>
    </location>
    <ligand>
        <name>heme</name>
        <dbReference type="ChEBI" id="CHEBI:30413"/>
    </ligand>
    <ligandPart>
        <name>Fe</name>
        <dbReference type="ChEBI" id="CHEBI:18248"/>
    </ligandPart>
</feature>
<dbReference type="PANTHER" id="PTHR24298:SF823">
    <property type="entry name" value="CYTOCHROME P450 SUPERFAMILY PROTEIN-RELATED"/>
    <property type="match status" value="1"/>
</dbReference>
<keyword evidence="2" id="KW-0812">Transmembrane</keyword>
<dbReference type="Proteomes" id="UP000324897">
    <property type="component" value="Unassembled WGS sequence"/>
</dbReference>
<dbReference type="OrthoDB" id="1470350at2759"/>
<name>A0A5J9STY0_9POAL</name>
<dbReference type="InterPro" id="IPR017972">
    <property type="entry name" value="Cyt_P450_CS"/>
</dbReference>
<reference evidence="8 9" key="1">
    <citation type="journal article" date="2019" name="Sci. Rep.">
        <title>A high-quality genome of Eragrostis curvula grass provides insights into Poaceae evolution and supports new strategies to enhance forage quality.</title>
        <authorList>
            <person name="Carballo J."/>
            <person name="Santos B.A.C.M."/>
            <person name="Zappacosta D."/>
            <person name="Garbus I."/>
            <person name="Selva J.P."/>
            <person name="Gallo C.A."/>
            <person name="Diaz A."/>
            <person name="Albertini E."/>
            <person name="Caccamo M."/>
            <person name="Echenique V."/>
        </authorList>
    </citation>
    <scope>NUCLEOTIDE SEQUENCE [LARGE SCALE GENOMIC DNA]</scope>
    <source>
        <strain evidence="9">cv. Victoria</strain>
        <tissue evidence="8">Leaf</tissue>
    </source>
</reference>
<keyword evidence="5" id="KW-0472">Membrane</keyword>
<comment type="caution">
    <text evidence="8">The sequence shown here is derived from an EMBL/GenBank/DDBJ whole genome shotgun (WGS) entry which is preliminary data.</text>
</comment>
<evidence type="ECO:0000313" key="9">
    <source>
        <dbReference type="Proteomes" id="UP000324897"/>
    </source>
</evidence>
<evidence type="ECO:0000256" key="7">
    <source>
        <dbReference type="RuleBase" id="RU000461"/>
    </source>
</evidence>
<evidence type="ECO:0000256" key="1">
    <source>
        <dbReference type="ARBA" id="ARBA00004167"/>
    </source>
</evidence>
<dbReference type="PRINTS" id="PR00463">
    <property type="entry name" value="EP450I"/>
</dbReference>
<dbReference type="PRINTS" id="PR00385">
    <property type="entry name" value="P450"/>
</dbReference>
<comment type="cofactor">
    <cofactor evidence="6">
        <name>heme</name>
        <dbReference type="ChEBI" id="CHEBI:30413"/>
    </cofactor>
</comment>
<evidence type="ECO:0000256" key="4">
    <source>
        <dbReference type="ARBA" id="ARBA00022989"/>
    </source>
</evidence>
<dbReference type="AlphaFoldDB" id="A0A5J9STY0"/>
<dbReference type="InterPro" id="IPR051103">
    <property type="entry name" value="Plant_metabolite_P450s"/>
</dbReference>
<evidence type="ECO:0008006" key="10">
    <source>
        <dbReference type="Google" id="ProtNLM"/>
    </source>
</evidence>
<evidence type="ECO:0000256" key="3">
    <source>
        <dbReference type="ARBA" id="ARBA00022723"/>
    </source>
</evidence>
<comment type="similarity">
    <text evidence="7">Belongs to the cytochrome P450 family.</text>
</comment>
<evidence type="ECO:0000256" key="6">
    <source>
        <dbReference type="PIRSR" id="PIRSR602401-1"/>
    </source>
</evidence>
<protein>
    <recommendedName>
        <fullName evidence="10">Cytochrome P450</fullName>
    </recommendedName>
</protein>
<keyword evidence="4" id="KW-1133">Transmembrane helix</keyword>
<dbReference type="Gene3D" id="1.10.630.10">
    <property type="entry name" value="Cytochrome P450"/>
    <property type="match status" value="1"/>
</dbReference>
<dbReference type="InterPro" id="IPR002401">
    <property type="entry name" value="Cyt_P450_E_grp-I"/>
</dbReference>
<dbReference type="InterPro" id="IPR001128">
    <property type="entry name" value="Cyt_P450"/>
</dbReference>
<keyword evidence="9" id="KW-1185">Reference proteome</keyword>
<dbReference type="PROSITE" id="PS00086">
    <property type="entry name" value="CYTOCHROME_P450"/>
    <property type="match status" value="1"/>
</dbReference>
<dbReference type="Pfam" id="PF00067">
    <property type="entry name" value="p450"/>
    <property type="match status" value="1"/>
</dbReference>
<keyword evidence="6 7" id="KW-0408">Iron</keyword>
<accession>A0A5J9STY0</accession>
<organism evidence="8 9">
    <name type="scientific">Eragrostis curvula</name>
    <name type="common">weeping love grass</name>
    <dbReference type="NCBI Taxonomy" id="38414"/>
    <lineage>
        <taxon>Eukaryota</taxon>
        <taxon>Viridiplantae</taxon>
        <taxon>Streptophyta</taxon>
        <taxon>Embryophyta</taxon>
        <taxon>Tracheophyta</taxon>
        <taxon>Spermatophyta</taxon>
        <taxon>Magnoliopsida</taxon>
        <taxon>Liliopsida</taxon>
        <taxon>Poales</taxon>
        <taxon>Poaceae</taxon>
        <taxon>PACMAD clade</taxon>
        <taxon>Chloridoideae</taxon>
        <taxon>Eragrostideae</taxon>
        <taxon>Eragrostidinae</taxon>
        <taxon>Eragrostis</taxon>
    </lineage>
</organism>
<dbReference type="PANTHER" id="PTHR24298">
    <property type="entry name" value="FLAVONOID 3'-MONOOXYGENASE-RELATED"/>
    <property type="match status" value="1"/>
</dbReference>
<comment type="subcellular location">
    <subcellularLocation>
        <location evidence="1">Membrane</location>
        <topology evidence="1">Single-pass membrane protein</topology>
    </subcellularLocation>
</comment>
<sequence>MQQDSLILILVPLTLVVAVVLSQLRHALPRKLTAVKSAVVKKLPSPWRQHDIFVTDRAAAHRLLVRGGAGGAFSNRPPSIVPSAVLSRQRHYNVNSAPYGLLWRAIRRNLAAELHPSRLHRHGAARRRALRELVADLDAQSGGADDLVQCFPSLSVFATLPAITGLIYRNRWKKLVALRKQQEMYLPLIAARRGRRINCHDEPPAYVDSLVDLRIPDESVGRRKRRRRRLSDGELVGLCSEFLGASTEPAAAALQWIMANLVKRPDAQDALRREIDAAVGADAEEVGEEVLGRLEYLNAVVMEGLRLHPTVPLVLRQVMAEDHVVLDDGKRASAGTSVLFPLELLARDKTAWSDPGEFRPERFLAGGDGEGVSLVAAAGSAGEIRMIPFGAGRRMCPGMGVAVLHLGYFVANLVREFEWVEADGDELAVDLRPHIGFFTVMKRPLHARLTPRRRREVTLSC</sequence>
<dbReference type="SUPFAM" id="SSF48264">
    <property type="entry name" value="Cytochrome P450"/>
    <property type="match status" value="1"/>
</dbReference>
<dbReference type="GO" id="GO:0005506">
    <property type="term" value="F:iron ion binding"/>
    <property type="evidence" value="ECO:0007669"/>
    <property type="project" value="InterPro"/>
</dbReference>
<evidence type="ECO:0000256" key="2">
    <source>
        <dbReference type="ARBA" id="ARBA00022692"/>
    </source>
</evidence>
<feature type="non-terminal residue" evidence="8">
    <location>
        <position position="1"/>
    </location>
</feature>
<dbReference type="GO" id="GO:0020037">
    <property type="term" value="F:heme binding"/>
    <property type="evidence" value="ECO:0007669"/>
    <property type="project" value="InterPro"/>
</dbReference>
<keyword evidence="3 6" id="KW-0479">Metal-binding</keyword>
<gene>
    <name evidence="8" type="ORF">EJB05_52072</name>
</gene>
<keyword evidence="7" id="KW-0503">Monooxygenase</keyword>
<dbReference type="GO" id="GO:0016020">
    <property type="term" value="C:membrane"/>
    <property type="evidence" value="ECO:0007669"/>
    <property type="project" value="UniProtKB-SubCell"/>
</dbReference>
<dbReference type="Gramene" id="TVU02430">
    <property type="protein sequence ID" value="TVU02430"/>
    <property type="gene ID" value="EJB05_52072"/>
</dbReference>
<dbReference type="GO" id="GO:0016709">
    <property type="term" value="F:oxidoreductase activity, acting on paired donors, with incorporation or reduction of molecular oxygen, NAD(P)H as one donor, and incorporation of one atom of oxygen"/>
    <property type="evidence" value="ECO:0007669"/>
    <property type="project" value="TreeGrafter"/>
</dbReference>
<evidence type="ECO:0000256" key="5">
    <source>
        <dbReference type="ARBA" id="ARBA00023136"/>
    </source>
</evidence>